<feature type="compositionally biased region" description="Basic and acidic residues" evidence="1">
    <location>
        <begin position="107"/>
        <end position="121"/>
    </location>
</feature>
<name>A0A250XRQ7_9CHLO</name>
<dbReference type="AlphaFoldDB" id="A0A250XRQ7"/>
<gene>
    <name evidence="2" type="ORF">CEUSTIGMA_g13109.t1</name>
</gene>
<feature type="region of interest" description="Disordered" evidence="1">
    <location>
        <begin position="226"/>
        <end position="246"/>
    </location>
</feature>
<keyword evidence="3" id="KW-1185">Reference proteome</keyword>
<evidence type="ECO:0000313" key="3">
    <source>
        <dbReference type="Proteomes" id="UP000232323"/>
    </source>
</evidence>
<organism evidence="2 3">
    <name type="scientific">Chlamydomonas eustigma</name>
    <dbReference type="NCBI Taxonomy" id="1157962"/>
    <lineage>
        <taxon>Eukaryota</taxon>
        <taxon>Viridiplantae</taxon>
        <taxon>Chlorophyta</taxon>
        <taxon>core chlorophytes</taxon>
        <taxon>Chlorophyceae</taxon>
        <taxon>CS clade</taxon>
        <taxon>Chlamydomonadales</taxon>
        <taxon>Chlamydomonadaceae</taxon>
        <taxon>Chlamydomonas</taxon>
    </lineage>
</organism>
<reference evidence="2 3" key="1">
    <citation type="submission" date="2017-08" db="EMBL/GenBank/DDBJ databases">
        <title>Acidophilic green algal genome provides insights into adaptation to an acidic environment.</title>
        <authorList>
            <person name="Hirooka S."/>
            <person name="Hirose Y."/>
            <person name="Kanesaki Y."/>
            <person name="Higuchi S."/>
            <person name="Fujiwara T."/>
            <person name="Onuma R."/>
            <person name="Era A."/>
            <person name="Ohbayashi R."/>
            <person name="Uzuka A."/>
            <person name="Nozaki H."/>
            <person name="Yoshikawa H."/>
            <person name="Miyagishima S.Y."/>
        </authorList>
    </citation>
    <scope>NUCLEOTIDE SEQUENCE [LARGE SCALE GENOMIC DNA]</scope>
    <source>
        <strain evidence="2 3">NIES-2499</strain>
    </source>
</reference>
<feature type="region of interest" description="Disordered" evidence="1">
    <location>
        <begin position="1"/>
        <end position="150"/>
    </location>
</feature>
<comment type="caution">
    <text evidence="2">The sequence shown here is derived from an EMBL/GenBank/DDBJ whole genome shotgun (WGS) entry which is preliminary data.</text>
</comment>
<feature type="compositionally biased region" description="Basic and acidic residues" evidence="1">
    <location>
        <begin position="1"/>
        <end position="34"/>
    </location>
</feature>
<dbReference type="Proteomes" id="UP000232323">
    <property type="component" value="Unassembled WGS sequence"/>
</dbReference>
<protein>
    <submittedName>
        <fullName evidence="2">Uncharacterized protein</fullName>
    </submittedName>
</protein>
<accession>A0A250XRQ7</accession>
<evidence type="ECO:0000256" key="1">
    <source>
        <dbReference type="SAM" id="MobiDB-lite"/>
    </source>
</evidence>
<evidence type="ECO:0000313" key="2">
    <source>
        <dbReference type="EMBL" id="GAX85693.1"/>
    </source>
</evidence>
<sequence length="340" mass="38553">MLFNFGHREDAKQDGRRTSRSGRDRHEERVRDDESPPSLLDTKRDTRSKEFASRLSSEVHTEGGRHAVQRLEKDAEPGPNLQPHQEDSCIQKGHGRSSGGHPYAQGRTEHVEQSSRTREHAGSAAVREGFLNQARGREDTRHYRMNDTKHGVDRLGQRLHHDSFNRQQKAKNQNLEANKGTQPRWAADDERVRNANLLSHNHTEVLQDGRLGHSLIDPSLGFNLTRDRGSSGGRPSSARFGEHDDRDRGIQYESGRRVERWGETWESQRGNVQAMGVQRRHHHMRYKTSRYEPYPYSGGASDVATISAAKSPAAPKTNNPEGRWGHDLFQAEMAGEGEQT</sequence>
<feature type="compositionally biased region" description="Basic and acidic residues" evidence="1">
    <location>
        <begin position="41"/>
        <end position="76"/>
    </location>
</feature>
<dbReference type="EMBL" id="BEGY01000185">
    <property type="protein sequence ID" value="GAX85693.1"/>
    <property type="molecule type" value="Genomic_DNA"/>
</dbReference>
<proteinExistence type="predicted"/>
<feature type="compositionally biased region" description="Basic and acidic residues" evidence="1">
    <location>
        <begin position="135"/>
        <end position="150"/>
    </location>
</feature>